<feature type="transmembrane region" description="Helical" evidence="1">
    <location>
        <begin position="103"/>
        <end position="123"/>
    </location>
</feature>
<comment type="caution">
    <text evidence="2">The sequence shown here is derived from an EMBL/GenBank/DDBJ whole genome shotgun (WGS) entry which is preliminary data.</text>
</comment>
<dbReference type="EMBL" id="JANAWD010000711">
    <property type="protein sequence ID" value="KAJ3476404.1"/>
    <property type="molecule type" value="Genomic_DNA"/>
</dbReference>
<feature type="transmembrane region" description="Helical" evidence="1">
    <location>
        <begin position="18"/>
        <end position="40"/>
    </location>
</feature>
<feature type="transmembrane region" description="Helical" evidence="1">
    <location>
        <begin position="200"/>
        <end position="219"/>
    </location>
</feature>
<organism evidence="2 3">
    <name type="scientific">Meripilus lineatus</name>
    <dbReference type="NCBI Taxonomy" id="2056292"/>
    <lineage>
        <taxon>Eukaryota</taxon>
        <taxon>Fungi</taxon>
        <taxon>Dikarya</taxon>
        <taxon>Basidiomycota</taxon>
        <taxon>Agaricomycotina</taxon>
        <taxon>Agaricomycetes</taxon>
        <taxon>Polyporales</taxon>
        <taxon>Meripilaceae</taxon>
        <taxon>Meripilus</taxon>
    </lineage>
</organism>
<keyword evidence="1" id="KW-0812">Transmembrane</keyword>
<protein>
    <recommendedName>
        <fullName evidence="4">Transmembrane protein</fullName>
    </recommendedName>
</protein>
<sequence>MEDEIEVIWKRKFSGPSFLYLAMRICTLGYILLGTSLTFAPTTVSVSTVSPQILRLLVFLRVECIFQGCKRELIVRNIFLETALFAYAAFNTLRVWAIWGRHWFPVVVVFPLSLIPLCINAHLASRTFIVGVEPNPIPVGICLGGIRETQAFFSLRGSILVTDALILALTWARSYRIRKAATEAGVQANLATLIIRDGTLYFGVHFLVNMITIITNYTLTLNPSPASSFSNPLTSILFCRFILNLRTYDSDKGGTHADESQNYSTINFAASISGNIGAPLDHSTSSSDDTLNSSEYVSMKPQTGNPLAVGILDVPPLAVPLSDVDEGVRISAPQTQNV</sequence>
<keyword evidence="1" id="KW-1133">Transmembrane helix</keyword>
<proteinExistence type="predicted"/>
<keyword evidence="3" id="KW-1185">Reference proteome</keyword>
<name>A0AAD5USC1_9APHY</name>
<keyword evidence="1" id="KW-0472">Membrane</keyword>
<gene>
    <name evidence="2" type="ORF">NLI96_g11181</name>
</gene>
<feature type="transmembrane region" description="Helical" evidence="1">
    <location>
        <begin position="78"/>
        <end position="97"/>
    </location>
</feature>
<dbReference type="AlphaFoldDB" id="A0AAD5USC1"/>
<feature type="transmembrane region" description="Helical" evidence="1">
    <location>
        <begin position="46"/>
        <end position="66"/>
    </location>
</feature>
<evidence type="ECO:0000256" key="1">
    <source>
        <dbReference type="SAM" id="Phobius"/>
    </source>
</evidence>
<accession>A0AAD5USC1</accession>
<evidence type="ECO:0008006" key="4">
    <source>
        <dbReference type="Google" id="ProtNLM"/>
    </source>
</evidence>
<evidence type="ECO:0000313" key="3">
    <source>
        <dbReference type="Proteomes" id="UP001212997"/>
    </source>
</evidence>
<dbReference type="Proteomes" id="UP001212997">
    <property type="component" value="Unassembled WGS sequence"/>
</dbReference>
<evidence type="ECO:0000313" key="2">
    <source>
        <dbReference type="EMBL" id="KAJ3476404.1"/>
    </source>
</evidence>
<reference evidence="2" key="1">
    <citation type="submission" date="2022-07" db="EMBL/GenBank/DDBJ databases">
        <title>Genome Sequence of Physisporinus lineatus.</title>
        <authorList>
            <person name="Buettner E."/>
        </authorList>
    </citation>
    <scope>NUCLEOTIDE SEQUENCE</scope>
    <source>
        <strain evidence="2">VT162</strain>
    </source>
</reference>